<feature type="chain" id="PRO_5045165868" evidence="1">
    <location>
        <begin position="21"/>
        <end position="152"/>
    </location>
</feature>
<evidence type="ECO:0000259" key="2">
    <source>
        <dbReference type="Pfam" id="PF14534"/>
    </source>
</evidence>
<dbReference type="SUPFAM" id="SSF54427">
    <property type="entry name" value="NTF2-like"/>
    <property type="match status" value="1"/>
</dbReference>
<evidence type="ECO:0000313" key="4">
    <source>
        <dbReference type="Proteomes" id="UP000623301"/>
    </source>
</evidence>
<dbReference type="EMBL" id="JAEHFJ010000007">
    <property type="protein sequence ID" value="MBJ2175483.1"/>
    <property type="molecule type" value="Genomic_DNA"/>
</dbReference>
<keyword evidence="4" id="KW-1185">Reference proteome</keyword>
<dbReference type="RefSeq" id="WP_198842143.1">
    <property type="nucleotide sequence ID" value="NZ_JAEHFJ010000007.1"/>
</dbReference>
<dbReference type="CDD" id="cd00531">
    <property type="entry name" value="NTF2_like"/>
    <property type="match status" value="1"/>
</dbReference>
<dbReference type="InterPro" id="IPR032710">
    <property type="entry name" value="NTF2-like_dom_sf"/>
</dbReference>
<dbReference type="Pfam" id="PF14534">
    <property type="entry name" value="DUF4440"/>
    <property type="match status" value="1"/>
</dbReference>
<sequence length="152" mass="17613">MSSKVNAFLLFLLLTISVNAQEYVGKGEDVSMILKNTKEFSKAYIDGNVEKLTSFYSEDGKIFPENSDIIEGYDAIKKRWTIPKHIKIESHKVTPKEINVIDNYAYDYGYFEGTSKNNKNNTTSAFKGKYVIVWKKVNEDWKIYLDIWNSIE</sequence>
<feature type="signal peptide" evidence="1">
    <location>
        <begin position="1"/>
        <end position="20"/>
    </location>
</feature>
<gene>
    <name evidence="3" type="ORF">JBL43_14625</name>
</gene>
<name>A0ABS0WU34_9FLAO</name>
<proteinExistence type="predicted"/>
<dbReference type="Proteomes" id="UP000623301">
    <property type="component" value="Unassembled WGS sequence"/>
</dbReference>
<evidence type="ECO:0000256" key="1">
    <source>
        <dbReference type="SAM" id="SignalP"/>
    </source>
</evidence>
<accession>A0ABS0WU34</accession>
<organism evidence="3 4">
    <name type="scientific">Aureibaculum flavum</name>
    <dbReference type="NCBI Taxonomy" id="2795986"/>
    <lineage>
        <taxon>Bacteria</taxon>
        <taxon>Pseudomonadati</taxon>
        <taxon>Bacteroidota</taxon>
        <taxon>Flavobacteriia</taxon>
        <taxon>Flavobacteriales</taxon>
        <taxon>Flavobacteriaceae</taxon>
        <taxon>Aureibaculum</taxon>
    </lineage>
</organism>
<keyword evidence="1" id="KW-0732">Signal</keyword>
<dbReference type="Gene3D" id="3.10.450.50">
    <property type="match status" value="1"/>
</dbReference>
<protein>
    <submittedName>
        <fullName evidence="3">Nuclear transport factor 2 family protein</fullName>
    </submittedName>
</protein>
<comment type="caution">
    <text evidence="3">The sequence shown here is derived from an EMBL/GenBank/DDBJ whole genome shotgun (WGS) entry which is preliminary data.</text>
</comment>
<evidence type="ECO:0000313" key="3">
    <source>
        <dbReference type="EMBL" id="MBJ2175483.1"/>
    </source>
</evidence>
<feature type="domain" description="DUF4440" evidence="2">
    <location>
        <begin position="33"/>
        <end position="143"/>
    </location>
</feature>
<dbReference type="InterPro" id="IPR027843">
    <property type="entry name" value="DUF4440"/>
</dbReference>
<reference evidence="3 4" key="1">
    <citation type="submission" date="2020-12" db="EMBL/GenBank/DDBJ databases">
        <title>Aureibaculum luteum sp. nov. and Aureibaculum flavum sp. nov., novel members of the family Flavobacteriaceae isolated from Antarctic intertidal sediments.</title>
        <authorList>
            <person name="He X."/>
            <person name="Zhang X."/>
        </authorList>
    </citation>
    <scope>NUCLEOTIDE SEQUENCE [LARGE SCALE GENOMIC DNA]</scope>
    <source>
        <strain evidence="3 4">A20</strain>
    </source>
</reference>